<dbReference type="InterPro" id="IPR036108">
    <property type="entry name" value="4pyrrol_syn_uPrphyn_synt_sf"/>
</dbReference>
<feature type="domain" description="Tetrapyrrole biosynthesis uroporphyrinogen III synthase" evidence="12">
    <location>
        <begin position="275"/>
        <end position="504"/>
    </location>
</feature>
<dbReference type="NCBIfam" id="NF004790">
    <property type="entry name" value="PRK06136.1"/>
    <property type="match status" value="1"/>
</dbReference>
<dbReference type="STRING" id="56780.SYN_02272"/>
<evidence type="ECO:0000256" key="8">
    <source>
        <dbReference type="ARBA" id="ARBA00025705"/>
    </source>
</evidence>
<dbReference type="Gene3D" id="3.40.50.10090">
    <property type="match status" value="2"/>
</dbReference>
<keyword evidence="4 10" id="KW-0489">Methyltransferase</keyword>
<evidence type="ECO:0000256" key="9">
    <source>
        <dbReference type="ARBA" id="ARBA00060548"/>
    </source>
</evidence>
<evidence type="ECO:0000256" key="5">
    <source>
        <dbReference type="ARBA" id="ARBA00022679"/>
    </source>
</evidence>
<dbReference type="PROSITE" id="PS00840">
    <property type="entry name" value="SUMT_2"/>
    <property type="match status" value="1"/>
</dbReference>
<dbReference type="Gene3D" id="3.30.950.10">
    <property type="entry name" value="Methyltransferase, Cobalt-precorrin-4 Transmethylase, Domain 2"/>
    <property type="match status" value="1"/>
</dbReference>
<dbReference type="InterPro" id="IPR035996">
    <property type="entry name" value="4pyrrol_Methylase_sf"/>
</dbReference>
<dbReference type="PROSITE" id="PS00839">
    <property type="entry name" value="SUMT_1"/>
    <property type="match status" value="1"/>
</dbReference>
<evidence type="ECO:0000313" key="13">
    <source>
        <dbReference type="EMBL" id="ABC76453.1"/>
    </source>
</evidence>
<dbReference type="eggNOG" id="COG1587">
    <property type="taxonomic scope" value="Bacteria"/>
</dbReference>
<evidence type="ECO:0000256" key="6">
    <source>
        <dbReference type="ARBA" id="ARBA00022691"/>
    </source>
</evidence>
<dbReference type="GO" id="GO:0009236">
    <property type="term" value="P:cobalamin biosynthetic process"/>
    <property type="evidence" value="ECO:0007669"/>
    <property type="project" value="UniProtKB-KW"/>
</dbReference>
<dbReference type="UniPathway" id="UPA00262">
    <property type="reaction ID" value="UER00211"/>
</dbReference>
<keyword evidence="13" id="KW-0456">Lyase</keyword>
<dbReference type="SUPFAM" id="SSF69618">
    <property type="entry name" value="HemD-like"/>
    <property type="match status" value="1"/>
</dbReference>
<comment type="pathway">
    <text evidence="9">Cofactor biosynthesis; adenosylcobalamin biosynthesis; precorrin-2 from uroporphyrinogen III: step 1/1.</text>
</comment>
<organism evidence="13 14">
    <name type="scientific">Syntrophus aciditrophicus (strain SB)</name>
    <dbReference type="NCBI Taxonomy" id="56780"/>
    <lineage>
        <taxon>Bacteria</taxon>
        <taxon>Pseudomonadati</taxon>
        <taxon>Thermodesulfobacteriota</taxon>
        <taxon>Syntrophia</taxon>
        <taxon>Syntrophales</taxon>
        <taxon>Syntrophaceae</taxon>
        <taxon>Syntrophus</taxon>
    </lineage>
</organism>
<dbReference type="GO" id="GO:0004851">
    <property type="term" value="F:uroporphyrin-III C-methyltransferase activity"/>
    <property type="evidence" value="ECO:0007669"/>
    <property type="project" value="UniProtKB-EC"/>
</dbReference>
<dbReference type="InParanoid" id="Q2LQU1"/>
<evidence type="ECO:0000313" key="14">
    <source>
        <dbReference type="Proteomes" id="UP000001933"/>
    </source>
</evidence>
<evidence type="ECO:0000256" key="4">
    <source>
        <dbReference type="ARBA" id="ARBA00022603"/>
    </source>
</evidence>
<dbReference type="AlphaFoldDB" id="Q2LQU1"/>
<keyword evidence="3" id="KW-0169">Cobalamin biosynthesis</keyword>
<dbReference type="Pfam" id="PF00590">
    <property type="entry name" value="TP_methylase"/>
    <property type="match status" value="1"/>
</dbReference>
<sequence length="516" mass="55211">MGQGTDSMSKRGRVYIIGAGPGDPGLMTVKGTKCLAEADVVIYDHLINPGILHHARETARLVYAGKEGGKHTLSQEEINARLVSEAQQGHVVARLKGGDPFIFGRGGEEAEVLAREGIPFEIVPGVTSAIAVASYAGIPLTHRRHTATLAFVTGHEDPLKGQSEIDWKALAGIGTLVFLMGVRNLSRIAAGLIAQGKKPETPAALIRWGTTANQETLVGTLENIADLAEAAGFAPPAILVVGGVVGLRKELNWFETRPLFGKGIVITRPESQAESLAALLEDAGARVISFPTIQIVAPESWEGLDSAIRRLEDYAWLIFTSANGVRFFLERLYVTGKDVRDLKGIRLCTIGPATAAALENRGLRVDLVPETYLSEGVVAAFERVAISGQRILLPRAEKARDVIPEGLTRQGAVVDVVSAYRTVNSGRDRSELVELIAQRRVDVLTFTSPSTVTNFLEIMGPDFLPLPAGIRVACIGPVTAAAAEKAGLPVDILQEIYTIPGLVESLKVFLAKDKPH</sequence>
<evidence type="ECO:0000256" key="10">
    <source>
        <dbReference type="RuleBase" id="RU003960"/>
    </source>
</evidence>
<comment type="similarity">
    <text evidence="1 10">Belongs to the precorrin methyltransferase family.</text>
</comment>
<dbReference type="InterPro" id="IPR000878">
    <property type="entry name" value="4pyrrol_Mease"/>
</dbReference>
<dbReference type="GO" id="GO:0019354">
    <property type="term" value="P:siroheme biosynthetic process"/>
    <property type="evidence" value="ECO:0007669"/>
    <property type="project" value="UniProtKB-UniPathway"/>
</dbReference>
<dbReference type="DNASU" id="3885137"/>
<evidence type="ECO:0000259" key="12">
    <source>
        <dbReference type="Pfam" id="PF02602"/>
    </source>
</evidence>
<keyword evidence="5 10" id="KW-0808">Transferase</keyword>
<dbReference type="GO" id="GO:0004852">
    <property type="term" value="F:uroporphyrinogen-III synthase activity"/>
    <property type="evidence" value="ECO:0007669"/>
    <property type="project" value="InterPro"/>
</dbReference>
<dbReference type="SUPFAM" id="SSF53790">
    <property type="entry name" value="Tetrapyrrole methylase"/>
    <property type="match status" value="1"/>
</dbReference>
<dbReference type="Proteomes" id="UP000001933">
    <property type="component" value="Chromosome"/>
</dbReference>
<dbReference type="InterPro" id="IPR006366">
    <property type="entry name" value="CobA/CysG_C"/>
</dbReference>
<dbReference type="eggNOG" id="COG0007">
    <property type="taxonomic scope" value="Bacteria"/>
</dbReference>
<keyword evidence="6" id="KW-0949">S-adenosyl-L-methionine</keyword>
<dbReference type="EMBL" id="CP000252">
    <property type="protein sequence ID" value="ABC76453.1"/>
    <property type="molecule type" value="Genomic_DNA"/>
</dbReference>
<evidence type="ECO:0000256" key="1">
    <source>
        <dbReference type="ARBA" id="ARBA00005879"/>
    </source>
</evidence>
<protein>
    <recommendedName>
        <fullName evidence="2">uroporphyrinogen-III C-methyltransferase</fullName>
        <ecNumber evidence="2">2.1.1.107</ecNumber>
    </recommendedName>
</protein>
<feature type="domain" description="Tetrapyrrole methylase" evidence="11">
    <location>
        <begin position="13"/>
        <end position="224"/>
    </location>
</feature>
<dbReference type="InterPro" id="IPR050161">
    <property type="entry name" value="Siro_Cobalamin_biosynth"/>
</dbReference>
<dbReference type="Gene3D" id="3.40.1010.10">
    <property type="entry name" value="Cobalt-precorrin-4 Transmethylase, Domain 1"/>
    <property type="match status" value="1"/>
</dbReference>
<dbReference type="CDD" id="cd11642">
    <property type="entry name" value="SUMT"/>
    <property type="match status" value="1"/>
</dbReference>
<dbReference type="Pfam" id="PF02602">
    <property type="entry name" value="HEM4"/>
    <property type="match status" value="1"/>
</dbReference>
<dbReference type="PANTHER" id="PTHR45790">
    <property type="entry name" value="SIROHEME SYNTHASE-RELATED"/>
    <property type="match status" value="1"/>
</dbReference>
<dbReference type="InterPro" id="IPR014776">
    <property type="entry name" value="4pyrrole_Mease_sub2"/>
</dbReference>
<dbReference type="InterPro" id="IPR014777">
    <property type="entry name" value="4pyrrole_Mease_sub1"/>
</dbReference>
<dbReference type="InterPro" id="IPR003043">
    <property type="entry name" value="Uropor_MeTrfase_CS"/>
</dbReference>
<dbReference type="GO" id="GO:0032259">
    <property type="term" value="P:methylation"/>
    <property type="evidence" value="ECO:0007669"/>
    <property type="project" value="UniProtKB-KW"/>
</dbReference>
<evidence type="ECO:0000259" key="11">
    <source>
        <dbReference type="Pfam" id="PF00590"/>
    </source>
</evidence>
<evidence type="ECO:0000256" key="3">
    <source>
        <dbReference type="ARBA" id="ARBA00022573"/>
    </source>
</evidence>
<dbReference type="FunFam" id="3.30.950.10:FF:000001">
    <property type="entry name" value="Siroheme synthase"/>
    <property type="match status" value="1"/>
</dbReference>
<proteinExistence type="inferred from homology"/>
<evidence type="ECO:0000256" key="7">
    <source>
        <dbReference type="ARBA" id="ARBA00023244"/>
    </source>
</evidence>
<dbReference type="FunFam" id="3.40.1010.10:FF:000001">
    <property type="entry name" value="Siroheme synthase"/>
    <property type="match status" value="1"/>
</dbReference>
<reference evidence="13 14" key="1">
    <citation type="journal article" date="2007" name="Proc. Natl. Acad. Sci. U.S.A.">
        <title>The genome of Syntrophus aciditrophicus: life at the thermodynamic limit of microbial growth.</title>
        <authorList>
            <person name="McInerney M.J."/>
            <person name="Rohlin L."/>
            <person name="Mouttaki H."/>
            <person name="Kim U."/>
            <person name="Krupp R.S."/>
            <person name="Rios-Hernandez L."/>
            <person name="Sieber J."/>
            <person name="Struchtemeyer C.G."/>
            <person name="Bhattacharyya A."/>
            <person name="Campbell J.W."/>
            <person name="Gunsalus R.P."/>
        </authorList>
    </citation>
    <scope>NUCLEOTIDE SEQUENCE [LARGE SCALE GENOMIC DNA]</scope>
    <source>
        <strain evidence="13 14">SB</strain>
    </source>
</reference>
<dbReference type="EC" id="2.1.1.107" evidence="2"/>
<keyword evidence="7" id="KW-0627">Porphyrin biosynthesis</keyword>
<dbReference type="HOGENOM" id="CLU_011276_6_0_7"/>
<dbReference type="KEGG" id="sat:SYN_02272"/>
<dbReference type="CDD" id="cd06578">
    <property type="entry name" value="HemD"/>
    <property type="match status" value="1"/>
</dbReference>
<dbReference type="NCBIfam" id="TIGR01469">
    <property type="entry name" value="cobA_cysG_Cterm"/>
    <property type="match status" value="1"/>
</dbReference>
<comment type="pathway">
    <text evidence="8">Porphyrin-containing compound metabolism; siroheme biosynthesis; precorrin-2 from uroporphyrinogen III: step 1/1.</text>
</comment>
<name>Q2LQU1_SYNAS</name>
<dbReference type="PANTHER" id="PTHR45790:SF3">
    <property type="entry name" value="S-ADENOSYL-L-METHIONINE-DEPENDENT UROPORPHYRINOGEN III METHYLTRANSFERASE, CHLOROPLASTIC"/>
    <property type="match status" value="1"/>
</dbReference>
<keyword evidence="14" id="KW-1185">Reference proteome</keyword>
<accession>Q2LQU1</accession>
<dbReference type="InterPro" id="IPR003754">
    <property type="entry name" value="4pyrrol_synth_uPrphyn_synth"/>
</dbReference>
<gene>
    <name evidence="13" type="ORF">SYN_02272</name>
</gene>
<evidence type="ECO:0000256" key="2">
    <source>
        <dbReference type="ARBA" id="ARBA00012162"/>
    </source>
</evidence>